<proteinExistence type="predicted"/>
<evidence type="ECO:0000313" key="5">
    <source>
        <dbReference type="EMBL" id="KAK9276509.1"/>
    </source>
</evidence>
<dbReference type="FunFam" id="1.20.140.40:FF:000005">
    <property type="entry name" value="Pectin methylesterase inhibitor 1"/>
    <property type="match status" value="1"/>
</dbReference>
<dbReference type="EMBL" id="JBBPBK010000010">
    <property type="protein sequence ID" value="KAK9276509.1"/>
    <property type="molecule type" value="Genomic_DNA"/>
</dbReference>
<dbReference type="PANTHER" id="PTHR31080:SF96">
    <property type="entry name" value="21 KDA PROTEIN-LIKE"/>
    <property type="match status" value="1"/>
</dbReference>
<evidence type="ECO:0000313" key="6">
    <source>
        <dbReference type="Proteomes" id="UP001415857"/>
    </source>
</evidence>
<evidence type="ECO:0000259" key="4">
    <source>
        <dbReference type="SMART" id="SM00856"/>
    </source>
</evidence>
<dbReference type="InterPro" id="IPR035513">
    <property type="entry name" value="Invertase/methylesterase_inhib"/>
</dbReference>
<feature type="chain" id="PRO_5042816480" description="Pectinesterase inhibitor domain-containing protein" evidence="3">
    <location>
        <begin position="29"/>
        <end position="208"/>
    </location>
</feature>
<sequence length="208" mass="22531">METSTFFHALAALLVFLQFTNMNSSCSAARPSPSETDTEFIKTSCGTTTYPPLCYDSLSTYATRIQTSPKLLANTSLSLTLETTRNSSALMKRLSKIPKLSPREAAALSDCLEQLTDSVDELQRSIGEMNSAGGSNFELQMNDIQTWVSAALTDGNTCMDGFSETSMKGNVKIMVRNNVLKVAHMTSNALALVNSYATAQSFLPKVVP</sequence>
<dbReference type="SMART" id="SM00856">
    <property type="entry name" value="PMEI"/>
    <property type="match status" value="1"/>
</dbReference>
<feature type="coiled-coil region" evidence="2">
    <location>
        <begin position="105"/>
        <end position="132"/>
    </location>
</feature>
<name>A0AAP0RFB2_LIQFO</name>
<evidence type="ECO:0000256" key="1">
    <source>
        <dbReference type="ARBA" id="ARBA00022729"/>
    </source>
</evidence>
<reference evidence="5 6" key="1">
    <citation type="journal article" date="2024" name="Plant J.">
        <title>Genome sequences and population genomics reveal climatic adaptation and genomic divergence between two closely related sweetgum species.</title>
        <authorList>
            <person name="Xu W.Q."/>
            <person name="Ren C.Q."/>
            <person name="Zhang X.Y."/>
            <person name="Comes H.P."/>
            <person name="Liu X.H."/>
            <person name="Li Y.G."/>
            <person name="Kettle C.J."/>
            <person name="Jalonen R."/>
            <person name="Gaisberger H."/>
            <person name="Ma Y.Z."/>
            <person name="Qiu Y.X."/>
        </authorList>
    </citation>
    <scope>NUCLEOTIDE SEQUENCE [LARGE SCALE GENOMIC DNA]</scope>
    <source>
        <strain evidence="5">Hangzhou</strain>
    </source>
</reference>
<dbReference type="SUPFAM" id="SSF101148">
    <property type="entry name" value="Plant invertase/pectin methylesterase inhibitor"/>
    <property type="match status" value="1"/>
</dbReference>
<dbReference type="NCBIfam" id="TIGR01614">
    <property type="entry name" value="PME_inhib"/>
    <property type="match status" value="1"/>
</dbReference>
<dbReference type="CDD" id="cd15798">
    <property type="entry name" value="PMEI-like_3"/>
    <property type="match status" value="1"/>
</dbReference>
<organism evidence="5 6">
    <name type="scientific">Liquidambar formosana</name>
    <name type="common">Formosan gum</name>
    <dbReference type="NCBI Taxonomy" id="63359"/>
    <lineage>
        <taxon>Eukaryota</taxon>
        <taxon>Viridiplantae</taxon>
        <taxon>Streptophyta</taxon>
        <taxon>Embryophyta</taxon>
        <taxon>Tracheophyta</taxon>
        <taxon>Spermatophyta</taxon>
        <taxon>Magnoliopsida</taxon>
        <taxon>eudicotyledons</taxon>
        <taxon>Gunneridae</taxon>
        <taxon>Pentapetalae</taxon>
        <taxon>Saxifragales</taxon>
        <taxon>Altingiaceae</taxon>
        <taxon>Liquidambar</taxon>
    </lineage>
</organism>
<dbReference type="AlphaFoldDB" id="A0AAP0RFB2"/>
<protein>
    <recommendedName>
        <fullName evidence="4">Pectinesterase inhibitor domain-containing protein</fullName>
    </recommendedName>
</protein>
<evidence type="ECO:0000256" key="3">
    <source>
        <dbReference type="SAM" id="SignalP"/>
    </source>
</evidence>
<dbReference type="InterPro" id="IPR051955">
    <property type="entry name" value="PME_Inhibitor"/>
</dbReference>
<dbReference type="GO" id="GO:0046910">
    <property type="term" value="F:pectinesterase inhibitor activity"/>
    <property type="evidence" value="ECO:0007669"/>
    <property type="project" value="UniProtKB-ARBA"/>
</dbReference>
<keyword evidence="6" id="KW-1185">Reference proteome</keyword>
<dbReference type="Gene3D" id="1.20.140.40">
    <property type="entry name" value="Invertase/pectin methylesterase inhibitor family protein"/>
    <property type="match status" value="1"/>
</dbReference>
<evidence type="ECO:0000256" key="2">
    <source>
        <dbReference type="SAM" id="Coils"/>
    </source>
</evidence>
<comment type="caution">
    <text evidence="5">The sequence shown here is derived from an EMBL/GenBank/DDBJ whole genome shotgun (WGS) entry which is preliminary data.</text>
</comment>
<keyword evidence="1 3" id="KW-0732">Signal</keyword>
<dbReference type="Pfam" id="PF04043">
    <property type="entry name" value="PMEI"/>
    <property type="match status" value="1"/>
</dbReference>
<feature type="signal peptide" evidence="3">
    <location>
        <begin position="1"/>
        <end position="28"/>
    </location>
</feature>
<dbReference type="PANTHER" id="PTHR31080">
    <property type="entry name" value="PECTINESTERASE INHIBITOR-LIKE"/>
    <property type="match status" value="1"/>
</dbReference>
<keyword evidence="2" id="KW-0175">Coiled coil</keyword>
<gene>
    <name evidence="5" type="ORF">L1049_006043</name>
</gene>
<dbReference type="InterPro" id="IPR006501">
    <property type="entry name" value="Pectinesterase_inhib_dom"/>
</dbReference>
<accession>A0AAP0RFB2</accession>
<dbReference type="Proteomes" id="UP001415857">
    <property type="component" value="Unassembled WGS sequence"/>
</dbReference>
<feature type="domain" description="Pectinesterase inhibitor" evidence="4">
    <location>
        <begin position="36"/>
        <end position="192"/>
    </location>
</feature>